<dbReference type="InterPro" id="IPR058047">
    <property type="entry name" value="CPSase_preATP-grasp"/>
</dbReference>
<dbReference type="PRINTS" id="PR00098">
    <property type="entry name" value="CPSASE"/>
</dbReference>
<dbReference type="GO" id="GO:0006221">
    <property type="term" value="P:pyrimidine nucleotide biosynthetic process"/>
    <property type="evidence" value="ECO:0007669"/>
    <property type="project" value="UniProtKB-KW"/>
</dbReference>
<comment type="caution">
    <text evidence="18">The sequence shown here is derived from an EMBL/GenBank/DDBJ whole genome shotgun (WGS) entry which is preliminary data.</text>
</comment>
<evidence type="ECO:0008006" key="20">
    <source>
        <dbReference type="Google" id="ProtNLM"/>
    </source>
</evidence>
<evidence type="ECO:0000256" key="13">
    <source>
        <dbReference type="ARBA" id="ARBA00023211"/>
    </source>
</evidence>
<dbReference type="PROSITE" id="PS00867">
    <property type="entry name" value="CPSASE_2"/>
    <property type="match status" value="1"/>
</dbReference>
<evidence type="ECO:0000313" key="19">
    <source>
        <dbReference type="Proteomes" id="UP001291623"/>
    </source>
</evidence>
<keyword evidence="13" id="KW-0464">Manganese</keyword>
<dbReference type="GO" id="GO:0004088">
    <property type="term" value="F:carbamoyl-phosphate synthase (glutamine-hydrolyzing) activity"/>
    <property type="evidence" value="ECO:0007669"/>
    <property type="project" value="UniProtKB-ARBA"/>
</dbReference>
<dbReference type="GO" id="GO:0005737">
    <property type="term" value="C:cytoplasm"/>
    <property type="evidence" value="ECO:0007669"/>
    <property type="project" value="TreeGrafter"/>
</dbReference>
<dbReference type="Gene3D" id="3.40.50.1380">
    <property type="entry name" value="Methylglyoxal synthase-like domain"/>
    <property type="match status" value="1"/>
</dbReference>
<dbReference type="InterPro" id="IPR011607">
    <property type="entry name" value="MGS-like_dom"/>
</dbReference>
<dbReference type="CDD" id="cd01424">
    <property type="entry name" value="MGS_CPS_II"/>
    <property type="match status" value="1"/>
</dbReference>
<keyword evidence="5" id="KW-0436">Ligase</keyword>
<evidence type="ECO:0000256" key="8">
    <source>
        <dbReference type="ARBA" id="ARBA00022737"/>
    </source>
</evidence>
<evidence type="ECO:0000256" key="2">
    <source>
        <dbReference type="ARBA" id="ARBA00005077"/>
    </source>
</evidence>
<evidence type="ECO:0000259" key="16">
    <source>
        <dbReference type="PROSITE" id="PS50975"/>
    </source>
</evidence>
<dbReference type="Pfam" id="PF02787">
    <property type="entry name" value="CPSase_L_D3"/>
    <property type="match status" value="1"/>
</dbReference>
<dbReference type="EMBL" id="JAVYJV010000005">
    <property type="protein sequence ID" value="KAK4370543.1"/>
    <property type="molecule type" value="Genomic_DNA"/>
</dbReference>
<evidence type="ECO:0000256" key="5">
    <source>
        <dbReference type="ARBA" id="ARBA00022598"/>
    </source>
</evidence>
<dbReference type="GO" id="GO:0005524">
    <property type="term" value="F:ATP binding"/>
    <property type="evidence" value="ECO:0007669"/>
    <property type="project" value="UniProtKB-UniRule"/>
</dbReference>
<keyword evidence="11" id="KW-0460">Magnesium</keyword>
<evidence type="ECO:0000256" key="4">
    <source>
        <dbReference type="ARBA" id="ARBA00022571"/>
    </source>
</evidence>
<comment type="similarity">
    <text evidence="3">Belongs to the CarB family.</text>
</comment>
<dbReference type="PROSITE" id="PS00866">
    <property type="entry name" value="CPSASE_1"/>
    <property type="match status" value="1"/>
</dbReference>
<dbReference type="FunFam" id="3.30.1490.20:FF:000001">
    <property type="entry name" value="Carbamoyl-phosphate synthase large chain"/>
    <property type="match status" value="1"/>
</dbReference>
<dbReference type="PANTHER" id="PTHR11405">
    <property type="entry name" value="CARBAMOYLTRANSFERASE FAMILY MEMBER"/>
    <property type="match status" value="1"/>
</dbReference>
<dbReference type="Pfam" id="PF02786">
    <property type="entry name" value="CPSase_L_D2"/>
    <property type="match status" value="1"/>
</dbReference>
<comment type="catalytic activity">
    <reaction evidence="14">
        <text>hydrogencarbonate + NH4(+) + 2 ATP = carbamoyl phosphate + 2 ADP + phosphate + 2 H(+)</text>
        <dbReference type="Rhea" id="RHEA:18029"/>
        <dbReference type="ChEBI" id="CHEBI:15378"/>
        <dbReference type="ChEBI" id="CHEBI:17544"/>
        <dbReference type="ChEBI" id="CHEBI:28938"/>
        <dbReference type="ChEBI" id="CHEBI:30616"/>
        <dbReference type="ChEBI" id="CHEBI:43474"/>
        <dbReference type="ChEBI" id="CHEBI:58228"/>
        <dbReference type="ChEBI" id="CHEBI:456216"/>
        <dbReference type="EC" id="6.3.4.16"/>
    </reaction>
</comment>
<dbReference type="InterPro" id="IPR013815">
    <property type="entry name" value="ATP_grasp_subdomain_1"/>
</dbReference>
<dbReference type="SUPFAM" id="SSF48108">
    <property type="entry name" value="Carbamoyl phosphate synthetase, large subunit connection domain"/>
    <property type="match status" value="1"/>
</dbReference>
<dbReference type="Gene3D" id="3.40.50.20">
    <property type="match status" value="1"/>
</dbReference>
<feature type="domain" description="MGS-like" evidence="17">
    <location>
        <begin position="574"/>
        <end position="715"/>
    </location>
</feature>
<evidence type="ECO:0000256" key="9">
    <source>
        <dbReference type="ARBA" id="ARBA00022741"/>
    </source>
</evidence>
<dbReference type="FunFam" id="3.30.470.20:FF:000013">
    <property type="entry name" value="Carbamoyl-phosphate synthase large chain"/>
    <property type="match status" value="1"/>
</dbReference>
<evidence type="ECO:0000256" key="1">
    <source>
        <dbReference type="ARBA" id="ARBA00001936"/>
    </source>
</evidence>
<dbReference type="Gene3D" id="3.30.1490.20">
    <property type="entry name" value="ATP-grasp fold, A domain"/>
    <property type="match status" value="1"/>
</dbReference>
<dbReference type="InterPro" id="IPR005479">
    <property type="entry name" value="CPAse_ATP-bd"/>
</dbReference>
<dbReference type="PROSITE" id="PS51855">
    <property type="entry name" value="MGS"/>
    <property type="match status" value="1"/>
</dbReference>
<dbReference type="SMART" id="SM00851">
    <property type="entry name" value="MGS"/>
    <property type="match status" value="1"/>
</dbReference>
<dbReference type="AlphaFoldDB" id="A0AAE1SGG3"/>
<keyword evidence="6" id="KW-0028">Amino-acid biosynthesis</keyword>
<dbReference type="SUPFAM" id="SSF52335">
    <property type="entry name" value="Methylglyoxal synthase-like"/>
    <property type="match status" value="1"/>
</dbReference>
<keyword evidence="7" id="KW-0479">Metal-binding</keyword>
<comment type="cofactor">
    <cofactor evidence="1">
        <name>Mn(2+)</name>
        <dbReference type="ChEBI" id="CHEBI:29035"/>
    </cofactor>
</comment>
<evidence type="ECO:0000256" key="12">
    <source>
        <dbReference type="ARBA" id="ARBA00022975"/>
    </source>
</evidence>
<dbReference type="Gene3D" id="1.10.1030.10">
    <property type="entry name" value="Carbamoyl-phosphate synthetase, large subunit oligomerisation domain"/>
    <property type="match status" value="1"/>
</dbReference>
<evidence type="ECO:0000256" key="15">
    <source>
        <dbReference type="PROSITE-ProRule" id="PRU00409"/>
    </source>
</evidence>
<evidence type="ECO:0000256" key="11">
    <source>
        <dbReference type="ARBA" id="ARBA00022842"/>
    </source>
</evidence>
<dbReference type="InterPro" id="IPR005480">
    <property type="entry name" value="CPSase_lsu_oligo"/>
</dbReference>
<dbReference type="FunFam" id="3.40.50.20:FF:000003">
    <property type="entry name" value="Carbamoyl-phosphate synthase large chain"/>
    <property type="match status" value="1"/>
</dbReference>
<dbReference type="PROSITE" id="PS50975">
    <property type="entry name" value="ATP_GRASP"/>
    <property type="match status" value="1"/>
</dbReference>
<keyword evidence="10 15" id="KW-0067">ATP-binding</keyword>
<accession>A0AAE1SGG3</accession>
<dbReference type="InterPro" id="IPR033937">
    <property type="entry name" value="MGS_CPS_CarB"/>
</dbReference>
<protein>
    <recommendedName>
        <fullName evidence="20">Carbamoyl-phosphate synthase (glutamine-hydrolyzing)</fullName>
    </recommendedName>
</protein>
<dbReference type="GO" id="GO:0006526">
    <property type="term" value="P:L-arginine biosynthetic process"/>
    <property type="evidence" value="ECO:0007669"/>
    <property type="project" value="UniProtKB-KW"/>
</dbReference>
<feature type="domain" description="ATP-grasp" evidence="16">
    <location>
        <begin position="314"/>
        <end position="507"/>
    </location>
</feature>
<dbReference type="SUPFAM" id="SSF56059">
    <property type="entry name" value="Glutathione synthetase ATP-binding domain-like"/>
    <property type="match status" value="1"/>
</dbReference>
<dbReference type="InterPro" id="IPR036914">
    <property type="entry name" value="MGS-like_dom_sf"/>
</dbReference>
<dbReference type="Pfam" id="PF25596">
    <property type="entry name" value="CPSase_L_D1"/>
    <property type="match status" value="1"/>
</dbReference>
<keyword evidence="8" id="KW-0677">Repeat</keyword>
<dbReference type="SMART" id="SM01096">
    <property type="entry name" value="CPSase_L_D3"/>
    <property type="match status" value="1"/>
</dbReference>
<dbReference type="FunFam" id="1.10.1030.10:FF:000002">
    <property type="entry name" value="Carbamoyl-phosphate synthase large chain"/>
    <property type="match status" value="1"/>
</dbReference>
<dbReference type="Gene3D" id="3.30.470.20">
    <property type="entry name" value="ATP-grasp fold, B domain"/>
    <property type="match status" value="2"/>
</dbReference>
<evidence type="ECO:0000256" key="3">
    <source>
        <dbReference type="ARBA" id="ARBA00009799"/>
    </source>
</evidence>
<dbReference type="InterPro" id="IPR036897">
    <property type="entry name" value="CarbamoylP_synth_lsu_oligo_sf"/>
</dbReference>
<gene>
    <name evidence="18" type="ORF">RND71_010018</name>
</gene>
<evidence type="ECO:0000256" key="10">
    <source>
        <dbReference type="ARBA" id="ARBA00022840"/>
    </source>
</evidence>
<comment type="pathway">
    <text evidence="2">Amino-acid biosynthesis; L-arginine biosynthesis; carbamoyl phosphate from bicarbonate: step 1/1.</text>
</comment>
<evidence type="ECO:0000256" key="14">
    <source>
        <dbReference type="ARBA" id="ARBA00047359"/>
    </source>
</evidence>
<dbReference type="NCBIfam" id="NF003671">
    <property type="entry name" value="PRK05294.1"/>
    <property type="match status" value="1"/>
</dbReference>
<evidence type="ECO:0000256" key="7">
    <source>
        <dbReference type="ARBA" id="ARBA00022723"/>
    </source>
</evidence>
<dbReference type="NCBIfam" id="NF009455">
    <property type="entry name" value="PRK12815.1"/>
    <property type="match status" value="1"/>
</dbReference>
<evidence type="ECO:0000259" key="17">
    <source>
        <dbReference type="PROSITE" id="PS51855"/>
    </source>
</evidence>
<keyword evidence="9 15" id="KW-0547">Nucleotide-binding</keyword>
<dbReference type="InterPro" id="IPR005483">
    <property type="entry name" value="CPSase_dom"/>
</dbReference>
<reference evidence="18" key="1">
    <citation type="submission" date="2023-12" db="EMBL/GenBank/DDBJ databases">
        <title>Genome assembly of Anisodus tanguticus.</title>
        <authorList>
            <person name="Wang Y.-J."/>
        </authorList>
    </citation>
    <scope>NUCLEOTIDE SEQUENCE</scope>
    <source>
        <strain evidence="18">KB-2021</strain>
        <tissue evidence="18">Leaf</tissue>
    </source>
</reference>
<dbReference type="Pfam" id="PF02142">
    <property type="entry name" value="MGS"/>
    <property type="match status" value="1"/>
</dbReference>
<keyword evidence="12" id="KW-0665">Pyrimidine biosynthesis</keyword>
<dbReference type="SUPFAM" id="SSF52440">
    <property type="entry name" value="PreATP-grasp domain"/>
    <property type="match status" value="1"/>
</dbReference>
<dbReference type="GO" id="GO:0006541">
    <property type="term" value="P:glutamine metabolic process"/>
    <property type="evidence" value="ECO:0007669"/>
    <property type="project" value="TreeGrafter"/>
</dbReference>
<proteinExistence type="inferred from homology"/>
<keyword evidence="19" id="KW-1185">Reference proteome</keyword>
<dbReference type="GO" id="GO:0046872">
    <property type="term" value="F:metal ion binding"/>
    <property type="evidence" value="ECO:0007669"/>
    <property type="project" value="UniProtKB-KW"/>
</dbReference>
<organism evidence="18 19">
    <name type="scientific">Anisodus tanguticus</name>
    <dbReference type="NCBI Taxonomy" id="243964"/>
    <lineage>
        <taxon>Eukaryota</taxon>
        <taxon>Viridiplantae</taxon>
        <taxon>Streptophyta</taxon>
        <taxon>Embryophyta</taxon>
        <taxon>Tracheophyta</taxon>
        <taxon>Spermatophyta</taxon>
        <taxon>Magnoliopsida</taxon>
        <taxon>eudicotyledons</taxon>
        <taxon>Gunneridae</taxon>
        <taxon>Pentapetalae</taxon>
        <taxon>asterids</taxon>
        <taxon>lamiids</taxon>
        <taxon>Solanales</taxon>
        <taxon>Solanaceae</taxon>
        <taxon>Solanoideae</taxon>
        <taxon>Hyoscyameae</taxon>
        <taxon>Anisodus</taxon>
    </lineage>
</organism>
<dbReference type="PANTHER" id="PTHR11405:SF53">
    <property type="entry name" value="CARBAMOYL-PHOSPHATE SYNTHASE [AMMONIA], MITOCHONDRIAL"/>
    <property type="match status" value="1"/>
</dbReference>
<dbReference type="InterPro" id="IPR016185">
    <property type="entry name" value="PreATP-grasp_dom_sf"/>
</dbReference>
<dbReference type="Proteomes" id="UP001291623">
    <property type="component" value="Unassembled WGS sequence"/>
</dbReference>
<dbReference type="FunFam" id="3.40.50.1380:FF:000013">
    <property type="entry name" value="Carbamoyl-phosphate synthase large chain"/>
    <property type="match status" value="1"/>
</dbReference>
<sequence>MKSVGESMAVGRTFQESFQKAVRSLECGYSGWGCAQVKELDWDWDKLKYSLRVPNPDRIHAVYAAMKRGMKVDDIHELSYIDKWFLTQLRELVEVEQFLLASSLSDLTKDDLYEVKKRGFSDRQIAFVTKSSEMEVRARRLSLGVKPTYKRVDTCAAEFEADTPYMYSSYDLECESAPTQMKKVLILGGGPNRIGQGIEFDYCCCHTSFALQDAGYETIMMNSNPETVSTDYDTSDRLYFEPLTVEDVLNIIDLEGPDGIIVQFGGQTPLKLALPIQNYLDERRPKSKSGAGFVSIWGTSPDNIDAAEDRERFNAILNELKIEQPKGGIAKSEKDALAIAAEVGYPVVVRPSYVLGGRAMEIVYNNEKLVTYLENAVKVDPERPVLIDKYLTDAVEIDIDALADLHGNVVIGGIMEHIEQAGVHSGDSACMLPTKTVSDSCLETIRSWTAKLAKRLNVCGLMNCQYAITASSEVFLLEANPRASRTVPFVSKAIGRPLAKYAALVMSGKSLYDLNFTKEVIPRHVSVKEAVLPFEKFQGCDVLLGPEMRSTGEVMGIHYESSIAFAKAQIAAGQKLPLSGTLFLSLNELTKPQLTTIARAFSGLGFEIIATSGTARVLELEGMPVERVLKMHEGRPHAADLIANGQIQLMVITSSGDALDQIDGRKLRRMALAYKIPVITTVAGALATADAIKSLKCNKIKMTALQDYFDVGKVAAELKNLQSASSISAS</sequence>
<name>A0AAE1SGG3_9SOLA</name>
<keyword evidence="4" id="KW-0055">Arginine biosynthesis</keyword>
<dbReference type="GO" id="GO:0004087">
    <property type="term" value="F:carbamoyl-phosphate synthase (ammonia) activity"/>
    <property type="evidence" value="ECO:0007669"/>
    <property type="project" value="UniProtKB-EC"/>
</dbReference>
<dbReference type="InterPro" id="IPR011761">
    <property type="entry name" value="ATP-grasp"/>
</dbReference>
<evidence type="ECO:0000313" key="18">
    <source>
        <dbReference type="EMBL" id="KAK4370543.1"/>
    </source>
</evidence>
<evidence type="ECO:0000256" key="6">
    <source>
        <dbReference type="ARBA" id="ARBA00022605"/>
    </source>
</evidence>